<dbReference type="Proteomes" id="UP000001660">
    <property type="component" value="Chromosome"/>
</dbReference>
<dbReference type="EMBL" id="FP929003">
    <property type="protein sequence ID" value="CBK43005.1"/>
    <property type="molecule type" value="Genomic_DNA"/>
</dbReference>
<sequence>MATDCGNEVTCDKAMETAGQNGRESGQAWRRTIRRSCCVGGTTPRNRRRFRGEDLRRQLDEIKEERLLGSRGRNRMEMRILHHPMALDQRIDHIAAAQAPVRTQPHGVITFLQID</sequence>
<reference evidence="1 2" key="1">
    <citation type="journal article" date="2010" name="Proc. Natl. Acad. Sci. U.S.A.">
        <title>A Nitrospira metagenome illuminates the physiology and evolution of globally important nitrite-oxidizing bacteria.</title>
        <authorList>
            <person name="Lucker S."/>
            <person name="Wagner M."/>
            <person name="Maixner F."/>
            <person name="Pelletier E."/>
            <person name="Koch H."/>
            <person name="Vacherie B."/>
            <person name="Rattei T."/>
            <person name="Sinninghe Damste J."/>
            <person name="Spieck E."/>
            <person name="Le Paslier D."/>
            <person name="Daims H."/>
        </authorList>
    </citation>
    <scope>NUCLEOTIDE SEQUENCE [LARGE SCALE GENOMIC DNA]</scope>
</reference>
<gene>
    <name evidence="1" type="ORF">NIDE3317</name>
</gene>
<organism evidence="1 2">
    <name type="scientific">Nitrospira defluvii</name>
    <dbReference type="NCBI Taxonomy" id="330214"/>
    <lineage>
        <taxon>Bacteria</taxon>
        <taxon>Pseudomonadati</taxon>
        <taxon>Nitrospirota</taxon>
        <taxon>Nitrospiria</taxon>
        <taxon>Nitrospirales</taxon>
        <taxon>Nitrospiraceae</taxon>
        <taxon>Nitrospira</taxon>
    </lineage>
</organism>
<accession>D8PIB8</accession>
<evidence type="ECO:0000313" key="2">
    <source>
        <dbReference type="Proteomes" id="UP000001660"/>
    </source>
</evidence>
<dbReference type="KEGG" id="nde:NIDE3317"/>
<protein>
    <submittedName>
        <fullName evidence="1">Uncharacterized protein</fullName>
    </submittedName>
</protein>
<evidence type="ECO:0000313" key="1">
    <source>
        <dbReference type="EMBL" id="CBK43005.1"/>
    </source>
</evidence>
<keyword evidence="2" id="KW-1185">Reference proteome</keyword>
<dbReference type="AlphaFoldDB" id="D8PIB8"/>
<dbReference type="HOGENOM" id="CLU_2104548_0_0_0"/>
<name>D8PIB8_9BACT</name>
<proteinExistence type="predicted"/>